<gene>
    <name evidence="1" type="ORF">PSON_ATCC_30995.1.T0880212</name>
</gene>
<accession>A0A8S1PVJ1</accession>
<protein>
    <submittedName>
        <fullName evidence="1">Uncharacterized protein</fullName>
    </submittedName>
</protein>
<organism evidence="1 2">
    <name type="scientific">Paramecium sonneborni</name>
    <dbReference type="NCBI Taxonomy" id="65129"/>
    <lineage>
        <taxon>Eukaryota</taxon>
        <taxon>Sar</taxon>
        <taxon>Alveolata</taxon>
        <taxon>Ciliophora</taxon>
        <taxon>Intramacronucleata</taxon>
        <taxon>Oligohymenophorea</taxon>
        <taxon>Peniculida</taxon>
        <taxon>Parameciidae</taxon>
        <taxon>Paramecium</taxon>
    </lineage>
</organism>
<keyword evidence="2" id="KW-1185">Reference proteome</keyword>
<evidence type="ECO:0000313" key="1">
    <source>
        <dbReference type="EMBL" id="CAD8107287.1"/>
    </source>
</evidence>
<proteinExistence type="predicted"/>
<dbReference type="AlphaFoldDB" id="A0A8S1PVJ1"/>
<sequence length="93" mass="10715">MIIIISVSDRFQHHSVHEQHFQLDIDPNQNVENLKVLITLRFVDLGPDQFNLQCVATNQVLLNETPVHTIMKNDMQQIHVQIVPVTSSFCNLI</sequence>
<name>A0A8S1PVJ1_9CILI</name>
<dbReference type="EMBL" id="CAJJDN010000088">
    <property type="protein sequence ID" value="CAD8107287.1"/>
    <property type="molecule type" value="Genomic_DNA"/>
</dbReference>
<comment type="caution">
    <text evidence="1">The sequence shown here is derived from an EMBL/GenBank/DDBJ whole genome shotgun (WGS) entry which is preliminary data.</text>
</comment>
<dbReference type="Proteomes" id="UP000692954">
    <property type="component" value="Unassembled WGS sequence"/>
</dbReference>
<evidence type="ECO:0000313" key="2">
    <source>
        <dbReference type="Proteomes" id="UP000692954"/>
    </source>
</evidence>
<dbReference type="OrthoDB" id="303170at2759"/>
<reference evidence="1" key="1">
    <citation type="submission" date="2021-01" db="EMBL/GenBank/DDBJ databases">
        <authorList>
            <consortium name="Genoscope - CEA"/>
            <person name="William W."/>
        </authorList>
    </citation>
    <scope>NUCLEOTIDE SEQUENCE</scope>
</reference>